<keyword evidence="2" id="KW-1185">Reference proteome</keyword>
<reference evidence="2" key="1">
    <citation type="submission" date="2018-05" db="EMBL/GenBank/DDBJ databases">
        <title>Ignatzschineria dubaiensis sp. nov., isolated from necrotic foot tissues of dromedaries (Camelus dromedarius) and associated maggots in Dubai, United Arab Emirates.</title>
        <authorList>
            <person name="Tsang C.C."/>
            <person name="Tang J.Y.M."/>
            <person name="Fong J.Y.H."/>
            <person name="Kinne J."/>
            <person name="Lee H.H."/>
            <person name="Joseph M."/>
            <person name="Jose S."/>
            <person name="Schuster R.K."/>
            <person name="Tang Y."/>
            <person name="Sivakumar S."/>
            <person name="Chen J.H.K."/>
            <person name="Teng J.L.L."/>
            <person name="Lau S.K.P."/>
            <person name="Wernery U."/>
            <person name="Woo P.C.Y."/>
        </authorList>
    </citation>
    <scope>NUCLEOTIDE SEQUENCE [LARGE SCALE GENOMIC DNA]</scope>
    <source>
        <strain evidence="2">KCTC 22644</strain>
    </source>
</reference>
<gene>
    <name evidence="1" type="ORF">DC083_04380</name>
</gene>
<comment type="caution">
    <text evidence="1">The sequence shown here is derived from an EMBL/GenBank/DDBJ whole genome shotgun (WGS) entry which is preliminary data.</text>
</comment>
<organism evidence="1 2">
    <name type="scientific">Ignatzschineria ureiclastica</name>
    <dbReference type="NCBI Taxonomy" id="472582"/>
    <lineage>
        <taxon>Bacteria</taxon>
        <taxon>Pseudomonadati</taxon>
        <taxon>Pseudomonadota</taxon>
        <taxon>Gammaproteobacteria</taxon>
        <taxon>Cardiobacteriales</taxon>
        <taxon>Ignatzschineriaceae</taxon>
        <taxon>Ignatzschineria</taxon>
    </lineage>
</organism>
<dbReference type="AlphaFoldDB" id="A0A2U2AES1"/>
<evidence type="ECO:0000313" key="2">
    <source>
        <dbReference type="Proteomes" id="UP000245020"/>
    </source>
</evidence>
<proteinExistence type="predicted"/>
<dbReference type="RefSeq" id="WP_109189043.1">
    <property type="nucleotide sequence ID" value="NZ_BMYA01000003.1"/>
</dbReference>
<evidence type="ECO:0000313" key="1">
    <source>
        <dbReference type="EMBL" id="PWD81140.1"/>
    </source>
</evidence>
<dbReference type="OrthoDB" id="7057085at2"/>
<sequence length="233" mass="26245">MKRSLSILGVVIFIAIFAYFAQPLFMPPAQSDRQTEPFWVIEATPNSLTVFDLTLNQSSLRDLIDVLGNRLDLSVFEQNGEYQLEGYIRETFVGGLTARIPFTLQASQSELKALTDPLTPSKKSLSTHRIYEIPEDQHPQFYDYIVQSLSFIPIAVTLDEPVILGRFGTHPLKLQEANNGIIHYLYPEKGVDILLDPKGEARAVVQYSTPDQFQTKVIDPLYENGATQLPVTQ</sequence>
<dbReference type="EMBL" id="QEWQ01000003">
    <property type="protein sequence ID" value="PWD81140.1"/>
    <property type="molecule type" value="Genomic_DNA"/>
</dbReference>
<name>A0A2U2AES1_9GAMM</name>
<accession>A0A2U2AES1</accession>
<dbReference type="Proteomes" id="UP000245020">
    <property type="component" value="Unassembled WGS sequence"/>
</dbReference>
<protein>
    <submittedName>
        <fullName evidence="1">Uncharacterized protein</fullName>
    </submittedName>
</protein>